<protein>
    <recommendedName>
        <fullName evidence="7">RING-type domain-containing protein</fullName>
    </recommendedName>
</protein>
<dbReference type="AlphaFoldDB" id="A0A1X6NLK5"/>
<dbReference type="OrthoDB" id="8062037at2759"/>
<evidence type="ECO:0000256" key="2">
    <source>
        <dbReference type="ARBA" id="ARBA00022771"/>
    </source>
</evidence>
<dbReference type="InterPro" id="IPR051834">
    <property type="entry name" value="RING_finger_E3_ligase"/>
</dbReference>
<evidence type="ECO:0000256" key="4">
    <source>
        <dbReference type="PROSITE-ProRule" id="PRU00175"/>
    </source>
</evidence>
<feature type="signal peptide" evidence="6">
    <location>
        <begin position="1"/>
        <end position="26"/>
    </location>
</feature>
<dbReference type="GO" id="GO:0006511">
    <property type="term" value="P:ubiquitin-dependent protein catabolic process"/>
    <property type="evidence" value="ECO:0007669"/>
    <property type="project" value="TreeGrafter"/>
</dbReference>
<organism evidence="8 9">
    <name type="scientific">Porphyra umbilicalis</name>
    <name type="common">Purple laver</name>
    <name type="synonym">Red alga</name>
    <dbReference type="NCBI Taxonomy" id="2786"/>
    <lineage>
        <taxon>Eukaryota</taxon>
        <taxon>Rhodophyta</taxon>
        <taxon>Bangiophyceae</taxon>
        <taxon>Bangiales</taxon>
        <taxon>Bangiaceae</taxon>
        <taxon>Porphyra</taxon>
    </lineage>
</organism>
<dbReference type="SUPFAM" id="SSF57850">
    <property type="entry name" value="RING/U-box"/>
    <property type="match status" value="1"/>
</dbReference>
<proteinExistence type="predicted"/>
<feature type="domain" description="RING-type" evidence="7">
    <location>
        <begin position="160"/>
        <end position="201"/>
    </location>
</feature>
<dbReference type="InterPro" id="IPR013083">
    <property type="entry name" value="Znf_RING/FYVE/PHD"/>
</dbReference>
<dbReference type="GO" id="GO:0005634">
    <property type="term" value="C:nucleus"/>
    <property type="evidence" value="ECO:0007669"/>
    <property type="project" value="TreeGrafter"/>
</dbReference>
<evidence type="ECO:0000313" key="9">
    <source>
        <dbReference type="Proteomes" id="UP000218209"/>
    </source>
</evidence>
<feature type="region of interest" description="Disordered" evidence="5">
    <location>
        <begin position="110"/>
        <end position="150"/>
    </location>
</feature>
<feature type="chain" id="PRO_5012394630" description="RING-type domain-containing protein" evidence="6">
    <location>
        <begin position="27"/>
        <end position="212"/>
    </location>
</feature>
<keyword evidence="3" id="KW-0862">Zinc</keyword>
<dbReference type="GO" id="GO:0008270">
    <property type="term" value="F:zinc ion binding"/>
    <property type="evidence" value="ECO:0007669"/>
    <property type="project" value="UniProtKB-KW"/>
</dbReference>
<dbReference type="Gene3D" id="3.30.40.10">
    <property type="entry name" value="Zinc/RING finger domain, C3HC4 (zinc finger)"/>
    <property type="match status" value="1"/>
</dbReference>
<dbReference type="EMBL" id="KV919537">
    <property type="protein sequence ID" value="OSX69467.1"/>
    <property type="molecule type" value="Genomic_DNA"/>
</dbReference>
<keyword evidence="9" id="KW-1185">Reference proteome</keyword>
<evidence type="ECO:0000256" key="6">
    <source>
        <dbReference type="SAM" id="SignalP"/>
    </source>
</evidence>
<dbReference type="PANTHER" id="PTHR45931">
    <property type="entry name" value="SI:CH211-59O9.10"/>
    <property type="match status" value="1"/>
</dbReference>
<keyword evidence="1" id="KW-0479">Metal-binding</keyword>
<sequence>MSAGLSALLPPLAVLTVLSATRLLLASLRRGGGGMGGRGGAGGSVADGAAGGRSSTPSLAQRLAYARTAARLMRVDREFTPADYEALLELDAFGGAVPRGATKEVVDRLPVKVVGDEEEGSSSTSGAGGSSSSADASRPGGGAGANGGGRPPRALGGEVCTVCLEAMSRGQQVMVLDCGHSMHRGCGARWLDVRAVCPVCKGCVGDNGLKCE</sequence>
<evidence type="ECO:0000256" key="1">
    <source>
        <dbReference type="ARBA" id="ARBA00022723"/>
    </source>
</evidence>
<evidence type="ECO:0000313" key="8">
    <source>
        <dbReference type="EMBL" id="OSX69467.1"/>
    </source>
</evidence>
<feature type="compositionally biased region" description="Gly residues" evidence="5">
    <location>
        <begin position="139"/>
        <end position="150"/>
    </location>
</feature>
<dbReference type="Pfam" id="PF13639">
    <property type="entry name" value="zf-RING_2"/>
    <property type="match status" value="1"/>
</dbReference>
<accession>A0A1X6NLK5</accession>
<feature type="compositionally biased region" description="Low complexity" evidence="5">
    <location>
        <begin position="121"/>
        <end position="138"/>
    </location>
</feature>
<evidence type="ECO:0000256" key="3">
    <source>
        <dbReference type="ARBA" id="ARBA00022833"/>
    </source>
</evidence>
<reference evidence="8 9" key="1">
    <citation type="submission" date="2017-03" db="EMBL/GenBank/DDBJ databases">
        <title>WGS assembly of Porphyra umbilicalis.</title>
        <authorList>
            <person name="Brawley S.H."/>
            <person name="Blouin N.A."/>
            <person name="Ficko-Blean E."/>
            <person name="Wheeler G.L."/>
            <person name="Lohr M."/>
            <person name="Goodson H.V."/>
            <person name="Jenkins J.W."/>
            <person name="Blaby-Haas C.E."/>
            <person name="Helliwell K.E."/>
            <person name="Chan C."/>
            <person name="Marriage T."/>
            <person name="Bhattacharya D."/>
            <person name="Klein A.S."/>
            <person name="Badis Y."/>
            <person name="Brodie J."/>
            <person name="Cao Y."/>
            <person name="Collen J."/>
            <person name="Dittami S.M."/>
            <person name="Gachon C.M."/>
            <person name="Green B.R."/>
            <person name="Karpowicz S."/>
            <person name="Kim J.W."/>
            <person name="Kudahl U."/>
            <person name="Lin S."/>
            <person name="Michel G."/>
            <person name="Mittag M."/>
            <person name="Olson B.J."/>
            <person name="Pangilinan J."/>
            <person name="Peng Y."/>
            <person name="Qiu H."/>
            <person name="Shu S."/>
            <person name="Singer J.T."/>
            <person name="Smith A.G."/>
            <person name="Sprecher B.N."/>
            <person name="Wagner V."/>
            <person name="Wang W."/>
            <person name="Wang Z.-Y."/>
            <person name="Yan J."/>
            <person name="Yarish C."/>
            <person name="Zoeuner-Riek S."/>
            <person name="Zhuang Y."/>
            <person name="Zou Y."/>
            <person name="Lindquist E.A."/>
            <person name="Grimwood J."/>
            <person name="Barry K."/>
            <person name="Rokhsar D.S."/>
            <person name="Schmutz J."/>
            <person name="Stiller J.W."/>
            <person name="Grossman A.R."/>
            <person name="Prochnik S.E."/>
        </authorList>
    </citation>
    <scope>NUCLEOTIDE SEQUENCE [LARGE SCALE GENOMIC DNA]</scope>
    <source>
        <strain evidence="8">4086291</strain>
    </source>
</reference>
<dbReference type="GO" id="GO:0061630">
    <property type="term" value="F:ubiquitin protein ligase activity"/>
    <property type="evidence" value="ECO:0007669"/>
    <property type="project" value="TreeGrafter"/>
</dbReference>
<name>A0A1X6NLK5_PORUM</name>
<keyword evidence="2 4" id="KW-0863">Zinc-finger</keyword>
<dbReference type="SMART" id="SM00184">
    <property type="entry name" value="RING"/>
    <property type="match status" value="1"/>
</dbReference>
<dbReference type="PROSITE" id="PS50089">
    <property type="entry name" value="ZF_RING_2"/>
    <property type="match status" value="1"/>
</dbReference>
<dbReference type="Proteomes" id="UP000218209">
    <property type="component" value="Unassembled WGS sequence"/>
</dbReference>
<evidence type="ECO:0000256" key="5">
    <source>
        <dbReference type="SAM" id="MobiDB-lite"/>
    </source>
</evidence>
<evidence type="ECO:0000259" key="7">
    <source>
        <dbReference type="PROSITE" id="PS50089"/>
    </source>
</evidence>
<gene>
    <name evidence="8" type="ORF">BU14_1482s0001</name>
</gene>
<dbReference type="PANTHER" id="PTHR45931:SF3">
    <property type="entry name" value="RING ZINC FINGER-CONTAINING PROTEIN"/>
    <property type="match status" value="1"/>
</dbReference>
<keyword evidence="6" id="KW-0732">Signal</keyword>
<dbReference type="InterPro" id="IPR001841">
    <property type="entry name" value="Znf_RING"/>
</dbReference>